<keyword evidence="3" id="KW-0551">Lipid droplet</keyword>
<evidence type="ECO:0000313" key="5">
    <source>
        <dbReference type="EMBL" id="KAK6918123.1"/>
    </source>
</evidence>
<evidence type="ECO:0000256" key="1">
    <source>
        <dbReference type="ARBA" id="ARBA00004502"/>
    </source>
</evidence>
<gene>
    <name evidence="5" type="ORF">RJ641_016545</name>
</gene>
<evidence type="ECO:0000256" key="4">
    <source>
        <dbReference type="ARBA" id="ARBA00022801"/>
    </source>
</evidence>
<organism evidence="5 6">
    <name type="scientific">Dillenia turbinata</name>
    <dbReference type="NCBI Taxonomy" id="194707"/>
    <lineage>
        <taxon>Eukaryota</taxon>
        <taxon>Viridiplantae</taxon>
        <taxon>Streptophyta</taxon>
        <taxon>Embryophyta</taxon>
        <taxon>Tracheophyta</taxon>
        <taxon>Spermatophyta</taxon>
        <taxon>Magnoliopsida</taxon>
        <taxon>eudicotyledons</taxon>
        <taxon>Gunneridae</taxon>
        <taxon>Pentapetalae</taxon>
        <taxon>Dilleniales</taxon>
        <taxon>Dilleniaceae</taxon>
        <taxon>Dillenia</taxon>
    </lineage>
</organism>
<protein>
    <submittedName>
        <fullName evidence="5">Lipid droplet-associated hydrolase</fullName>
    </submittedName>
</protein>
<dbReference type="InterPro" id="IPR029058">
    <property type="entry name" value="AB_hydrolase_fold"/>
</dbReference>
<dbReference type="PANTHER" id="PTHR13390">
    <property type="entry name" value="LIPASE"/>
    <property type="match status" value="1"/>
</dbReference>
<dbReference type="PANTHER" id="PTHR13390:SF0">
    <property type="entry name" value="LIPID DROPLET-ASSOCIATED HYDROLASE"/>
    <property type="match status" value="1"/>
</dbReference>
<evidence type="ECO:0000313" key="6">
    <source>
        <dbReference type="Proteomes" id="UP001370490"/>
    </source>
</evidence>
<keyword evidence="6" id="KW-1185">Reference proteome</keyword>
<dbReference type="Proteomes" id="UP001370490">
    <property type="component" value="Unassembled WGS sequence"/>
</dbReference>
<dbReference type="GO" id="GO:0019915">
    <property type="term" value="P:lipid storage"/>
    <property type="evidence" value="ECO:0007669"/>
    <property type="project" value="InterPro"/>
</dbReference>
<dbReference type="Pfam" id="PF10230">
    <property type="entry name" value="LIDHydrolase"/>
    <property type="match status" value="1"/>
</dbReference>
<sequence>MMMHWYPPLAFYTSAYGKFWYWIVNMIPIQLNQLLGWSKEKYVYFSYTMSEMLRAFNLWKFLGAVKLIRVIHFVGHSIGAYITIEMFKRSPDKVIYCICLYPFLALNPESPWQSKIRKMAA</sequence>
<comment type="subcellular location">
    <subcellularLocation>
        <location evidence="1">Lipid droplet</location>
    </subcellularLocation>
</comment>
<evidence type="ECO:0000256" key="3">
    <source>
        <dbReference type="ARBA" id="ARBA00022677"/>
    </source>
</evidence>
<dbReference type="GO" id="GO:0016298">
    <property type="term" value="F:lipase activity"/>
    <property type="evidence" value="ECO:0007669"/>
    <property type="project" value="InterPro"/>
</dbReference>
<name>A0AAN8Z2B2_9MAGN</name>
<dbReference type="InterPro" id="IPR019363">
    <property type="entry name" value="LDAH"/>
</dbReference>
<comment type="caution">
    <text evidence="5">The sequence shown here is derived from an EMBL/GenBank/DDBJ whole genome shotgun (WGS) entry which is preliminary data.</text>
</comment>
<dbReference type="SUPFAM" id="SSF53474">
    <property type="entry name" value="alpha/beta-Hydrolases"/>
    <property type="match status" value="1"/>
</dbReference>
<reference evidence="5 6" key="1">
    <citation type="submission" date="2023-12" db="EMBL/GenBank/DDBJ databases">
        <title>A high-quality genome assembly for Dillenia turbinata (Dilleniales).</title>
        <authorList>
            <person name="Chanderbali A."/>
        </authorList>
    </citation>
    <scope>NUCLEOTIDE SEQUENCE [LARGE SCALE GENOMIC DNA]</scope>
    <source>
        <strain evidence="5">LSX21</strain>
        <tissue evidence="5">Leaf</tissue>
    </source>
</reference>
<dbReference type="Gene3D" id="3.40.50.1820">
    <property type="entry name" value="alpha/beta hydrolase"/>
    <property type="match status" value="1"/>
</dbReference>
<accession>A0AAN8Z2B2</accession>
<keyword evidence="4 5" id="KW-0378">Hydrolase</keyword>
<proteinExistence type="inferred from homology"/>
<comment type="similarity">
    <text evidence="2">Belongs to the AB hydrolase superfamily. LDAH family.</text>
</comment>
<dbReference type="EMBL" id="JBAMMX010000022">
    <property type="protein sequence ID" value="KAK6918123.1"/>
    <property type="molecule type" value="Genomic_DNA"/>
</dbReference>
<dbReference type="GO" id="GO:0005811">
    <property type="term" value="C:lipid droplet"/>
    <property type="evidence" value="ECO:0007669"/>
    <property type="project" value="UniProtKB-SubCell"/>
</dbReference>
<dbReference type="AlphaFoldDB" id="A0AAN8Z2B2"/>
<evidence type="ECO:0000256" key="2">
    <source>
        <dbReference type="ARBA" id="ARBA00008300"/>
    </source>
</evidence>